<evidence type="ECO:0000313" key="7">
    <source>
        <dbReference type="EMBL" id="MBC8578002.1"/>
    </source>
</evidence>
<dbReference type="SUPFAM" id="SSF55545">
    <property type="entry name" value="beta-N-acetylhexosaminidase-like domain"/>
    <property type="match status" value="1"/>
</dbReference>
<dbReference type="CDD" id="cd06564">
    <property type="entry name" value="GH20_DspB_LnbB-like"/>
    <property type="match status" value="1"/>
</dbReference>
<comment type="similarity">
    <text evidence="1">Belongs to the glycosyl hydrolase 20 family.</text>
</comment>
<dbReference type="PRINTS" id="PR00738">
    <property type="entry name" value="GLHYDRLASE20"/>
</dbReference>
<dbReference type="Gene3D" id="3.20.20.80">
    <property type="entry name" value="Glycosidases"/>
    <property type="match status" value="1"/>
</dbReference>
<dbReference type="Pfam" id="PF02838">
    <property type="entry name" value="Glyco_hydro_20b"/>
    <property type="match status" value="1"/>
</dbReference>
<feature type="domain" description="Glycoside hydrolase family 20 catalytic" evidence="5">
    <location>
        <begin position="228"/>
        <end position="533"/>
    </location>
</feature>
<organism evidence="7 8">
    <name type="scientific">Zhenhengia yiwuensis</name>
    <dbReference type="NCBI Taxonomy" id="2763666"/>
    <lineage>
        <taxon>Bacteria</taxon>
        <taxon>Bacillati</taxon>
        <taxon>Bacillota</taxon>
        <taxon>Clostridia</taxon>
        <taxon>Lachnospirales</taxon>
        <taxon>Lachnospiraceae</taxon>
        <taxon>Zhenhengia</taxon>
    </lineage>
</organism>
<dbReference type="InterPro" id="IPR017853">
    <property type="entry name" value="GH"/>
</dbReference>
<keyword evidence="3" id="KW-0326">Glycosidase</keyword>
<dbReference type="SUPFAM" id="SSF51445">
    <property type="entry name" value="(Trans)glycosidases"/>
    <property type="match status" value="1"/>
</dbReference>
<dbReference type="AlphaFoldDB" id="A0A926IBT1"/>
<evidence type="ECO:0000313" key="8">
    <source>
        <dbReference type="Proteomes" id="UP000655830"/>
    </source>
</evidence>
<keyword evidence="8" id="KW-1185">Reference proteome</keyword>
<evidence type="ECO:0000256" key="2">
    <source>
        <dbReference type="ARBA" id="ARBA00022801"/>
    </source>
</evidence>
<dbReference type="Gene3D" id="3.30.379.10">
    <property type="entry name" value="Chitobiase/beta-hexosaminidase domain 2-like"/>
    <property type="match status" value="1"/>
</dbReference>
<dbReference type="InterPro" id="IPR015882">
    <property type="entry name" value="HEX_bac_N"/>
</dbReference>
<dbReference type="GO" id="GO:0004563">
    <property type="term" value="F:beta-N-acetylhexosaminidase activity"/>
    <property type="evidence" value="ECO:0007669"/>
    <property type="project" value="InterPro"/>
</dbReference>
<evidence type="ECO:0000259" key="6">
    <source>
        <dbReference type="Pfam" id="PF02838"/>
    </source>
</evidence>
<dbReference type="RefSeq" id="WP_177671250.1">
    <property type="nucleotide sequence ID" value="NZ_JACRSY010000001.1"/>
</dbReference>
<evidence type="ECO:0000256" key="1">
    <source>
        <dbReference type="ARBA" id="ARBA00006285"/>
    </source>
</evidence>
<gene>
    <name evidence="7" type="ORF">H8718_00415</name>
</gene>
<sequence>MKIQEQLQKVVEHLQVRPITMQDIEVPIPTVPEGIGIEFLGADYKQIIDDDGIIHKPLVNSKVIIDFRIFCEEEEVWTKGIEVTVPGSYGKDVGENTKPYVIPEIKEWIGLEGKCFITSESTIRVGQINREALLPIATILKQDMSEMMGLDLKVEIGGEPKQSDIYLQLDDEDRAIGEEGYLIHIRDYIALTALSKKGAFYATRTLLQILQRQNNSIPQGIIRDYPRYKKRGFMLDVGRRFSSIEALRQYVKLMAWYKMNDFQIHLNDNEIHFDDTKWRTEYAAFRLECDTYKGLAAQDGYYTKKEFGELIDFAKQYSVDIVPEIDTPAHSLAFVQYDETLALGPGKGRDHLNIMKEDTYRFVDDLFEEYMREDEPTFRFQDVHIGTDEYFGTHEELEAFRAYTDRYLRWIKAKGRTPRLWGNLSSFKGKTPVISEGVIINIWSLDWVDAIEMIKAGYDIINSDDTRLYIVPNADYYRDYLDKENLFNQWEPNMFRDAYTIPAGHPKLLGGAFSIWNDMITIKVSEDAIYDRAKEGIQVLGQKLWSRDFSGDYKQFNRVCKEVDTYYLQE</sequence>
<protein>
    <submittedName>
        <fullName evidence="7">Family 20 glycosylhydrolase</fullName>
    </submittedName>
</protein>
<evidence type="ECO:0000256" key="4">
    <source>
        <dbReference type="PIRSR" id="PIRSR625705-1"/>
    </source>
</evidence>
<dbReference type="Proteomes" id="UP000655830">
    <property type="component" value="Unassembled WGS sequence"/>
</dbReference>
<reference evidence="7" key="1">
    <citation type="submission" date="2020-08" db="EMBL/GenBank/DDBJ databases">
        <title>Genome public.</title>
        <authorList>
            <person name="Liu C."/>
            <person name="Sun Q."/>
        </authorList>
    </citation>
    <scope>NUCLEOTIDE SEQUENCE</scope>
    <source>
        <strain evidence="7">NSJ-12</strain>
    </source>
</reference>
<keyword evidence="2" id="KW-0378">Hydrolase</keyword>
<proteinExistence type="inferred from homology"/>
<feature type="active site" description="Proton donor" evidence="4">
    <location>
        <position position="389"/>
    </location>
</feature>
<name>A0A926IBT1_9FIRM</name>
<dbReference type="InterPro" id="IPR025705">
    <property type="entry name" value="Beta_hexosaminidase_sua/sub"/>
</dbReference>
<dbReference type="InterPro" id="IPR052764">
    <property type="entry name" value="GH20_Enzymes"/>
</dbReference>
<dbReference type="PANTHER" id="PTHR43678:SF1">
    <property type="entry name" value="BETA-N-ACETYLHEXOSAMINIDASE"/>
    <property type="match status" value="1"/>
</dbReference>
<dbReference type="InterPro" id="IPR029018">
    <property type="entry name" value="Hex-like_dom2"/>
</dbReference>
<dbReference type="Pfam" id="PF00728">
    <property type="entry name" value="Glyco_hydro_20"/>
    <property type="match status" value="1"/>
</dbReference>
<feature type="domain" description="Beta-hexosaminidase bacterial type N-terminal" evidence="6">
    <location>
        <begin position="99"/>
        <end position="225"/>
    </location>
</feature>
<evidence type="ECO:0000256" key="3">
    <source>
        <dbReference type="ARBA" id="ARBA00023295"/>
    </source>
</evidence>
<evidence type="ECO:0000259" key="5">
    <source>
        <dbReference type="Pfam" id="PF00728"/>
    </source>
</evidence>
<comment type="caution">
    <text evidence="7">The sequence shown here is derived from an EMBL/GenBank/DDBJ whole genome shotgun (WGS) entry which is preliminary data.</text>
</comment>
<dbReference type="EMBL" id="JACRSY010000001">
    <property type="protein sequence ID" value="MBC8578002.1"/>
    <property type="molecule type" value="Genomic_DNA"/>
</dbReference>
<accession>A0A926IBT1</accession>
<dbReference type="PANTHER" id="PTHR43678">
    <property type="entry name" value="PUTATIVE (AFU_ORTHOLOGUE AFUA_2G00640)-RELATED"/>
    <property type="match status" value="1"/>
</dbReference>
<dbReference type="InterPro" id="IPR015883">
    <property type="entry name" value="Glyco_hydro_20_cat"/>
</dbReference>
<dbReference type="GO" id="GO:0005975">
    <property type="term" value="P:carbohydrate metabolic process"/>
    <property type="evidence" value="ECO:0007669"/>
    <property type="project" value="InterPro"/>
</dbReference>